<evidence type="ECO:0000256" key="5">
    <source>
        <dbReference type="ARBA" id="ARBA00023136"/>
    </source>
</evidence>
<feature type="transmembrane region" description="Helical" evidence="6">
    <location>
        <begin position="323"/>
        <end position="341"/>
    </location>
</feature>
<dbReference type="Pfam" id="PF01098">
    <property type="entry name" value="FTSW_RODA_SPOVE"/>
    <property type="match status" value="1"/>
</dbReference>
<dbReference type="InterPro" id="IPR018365">
    <property type="entry name" value="Cell_cycle_FtsW-rel_CS"/>
</dbReference>
<keyword evidence="5 6" id="KW-0472">Membrane</keyword>
<dbReference type="InterPro" id="IPR001182">
    <property type="entry name" value="FtsW/RodA"/>
</dbReference>
<keyword evidence="4 6" id="KW-1133">Transmembrane helix</keyword>
<feature type="transmembrane region" description="Helical" evidence="6">
    <location>
        <begin position="177"/>
        <end position="194"/>
    </location>
</feature>
<feature type="transmembrane region" description="Helical" evidence="6">
    <location>
        <begin position="111"/>
        <end position="132"/>
    </location>
</feature>
<comment type="subcellular location">
    <subcellularLocation>
        <location evidence="1">Membrane</location>
        <topology evidence="1">Multi-pass membrane protein</topology>
    </subcellularLocation>
</comment>
<feature type="transmembrane region" description="Helical" evidence="6">
    <location>
        <begin position="50"/>
        <end position="67"/>
    </location>
</feature>
<dbReference type="EMBL" id="SLUB01000021">
    <property type="protein sequence ID" value="THE12019.1"/>
    <property type="molecule type" value="Genomic_DNA"/>
</dbReference>
<dbReference type="Proteomes" id="UP000306477">
    <property type="component" value="Unassembled WGS sequence"/>
</dbReference>
<dbReference type="STRING" id="1033734.GCA_000285535_01204"/>
<evidence type="ECO:0000313" key="7">
    <source>
        <dbReference type="EMBL" id="THE12019.1"/>
    </source>
</evidence>
<evidence type="ECO:0000256" key="4">
    <source>
        <dbReference type="ARBA" id="ARBA00022989"/>
    </source>
</evidence>
<accession>A0A4S3PQX2</accession>
<dbReference type="GO" id="GO:0008360">
    <property type="term" value="P:regulation of cell shape"/>
    <property type="evidence" value="ECO:0007669"/>
    <property type="project" value="UniProtKB-KW"/>
</dbReference>
<evidence type="ECO:0000256" key="3">
    <source>
        <dbReference type="ARBA" id="ARBA00022960"/>
    </source>
</evidence>
<dbReference type="GO" id="GO:0015648">
    <property type="term" value="F:lipid-linked peptidoglycan transporter activity"/>
    <property type="evidence" value="ECO:0007669"/>
    <property type="project" value="TreeGrafter"/>
</dbReference>
<dbReference type="GO" id="GO:0032153">
    <property type="term" value="C:cell division site"/>
    <property type="evidence" value="ECO:0007669"/>
    <property type="project" value="TreeGrafter"/>
</dbReference>
<feature type="transmembrane region" description="Helical" evidence="6">
    <location>
        <begin position="74"/>
        <end position="91"/>
    </location>
</feature>
<name>A0A4S3PQX2_9BACI</name>
<keyword evidence="2 6" id="KW-0812">Transmembrane</keyword>
<comment type="caution">
    <text evidence="7">The sequence shown here is derived from an EMBL/GenBank/DDBJ whole genome shotgun (WGS) entry which is preliminary data.</text>
</comment>
<feature type="transmembrane region" description="Helical" evidence="6">
    <location>
        <begin position="285"/>
        <end position="311"/>
    </location>
</feature>
<organism evidence="7 8">
    <name type="scientific">Bacillus timonensis</name>
    <dbReference type="NCBI Taxonomy" id="1033734"/>
    <lineage>
        <taxon>Bacteria</taxon>
        <taxon>Bacillati</taxon>
        <taxon>Bacillota</taxon>
        <taxon>Bacilli</taxon>
        <taxon>Bacillales</taxon>
        <taxon>Bacillaceae</taxon>
        <taxon>Bacillus</taxon>
    </lineage>
</organism>
<dbReference type="PROSITE" id="PS00428">
    <property type="entry name" value="FTSW_RODA_SPOVE"/>
    <property type="match status" value="1"/>
</dbReference>
<evidence type="ECO:0000313" key="8">
    <source>
        <dbReference type="Proteomes" id="UP000306477"/>
    </source>
</evidence>
<feature type="transmembrane region" description="Helical" evidence="6">
    <location>
        <begin position="152"/>
        <end position="171"/>
    </location>
</feature>
<dbReference type="RefSeq" id="WP_136379971.1">
    <property type="nucleotide sequence ID" value="NZ_SLUB01000021.1"/>
</dbReference>
<evidence type="ECO:0000256" key="6">
    <source>
        <dbReference type="SAM" id="Phobius"/>
    </source>
</evidence>
<dbReference type="AlphaFoldDB" id="A0A4S3PQX2"/>
<dbReference type="PANTHER" id="PTHR30474:SF1">
    <property type="entry name" value="PEPTIDOGLYCAN GLYCOSYLTRANSFERASE MRDB"/>
    <property type="match status" value="1"/>
</dbReference>
<evidence type="ECO:0000256" key="2">
    <source>
        <dbReference type="ARBA" id="ARBA00022692"/>
    </source>
</evidence>
<evidence type="ECO:0000256" key="1">
    <source>
        <dbReference type="ARBA" id="ARBA00004141"/>
    </source>
</evidence>
<dbReference type="GO" id="GO:0005886">
    <property type="term" value="C:plasma membrane"/>
    <property type="evidence" value="ECO:0007669"/>
    <property type="project" value="TreeGrafter"/>
</dbReference>
<dbReference type="GO" id="GO:0051301">
    <property type="term" value="P:cell division"/>
    <property type="evidence" value="ECO:0007669"/>
    <property type="project" value="InterPro"/>
</dbReference>
<keyword evidence="3" id="KW-0133">Cell shape</keyword>
<keyword evidence="8" id="KW-1185">Reference proteome</keyword>
<reference evidence="7 8" key="1">
    <citation type="journal article" date="2019" name="Indoor Air">
        <title>Impacts of indoor surface finishes on bacterial viability.</title>
        <authorList>
            <person name="Hu J."/>
            <person name="Maamar S.B."/>
            <person name="Glawe A.J."/>
            <person name="Gottel N."/>
            <person name="Gilbert J.A."/>
            <person name="Hartmann E.M."/>
        </authorList>
    </citation>
    <scope>NUCLEOTIDE SEQUENCE [LARGE SCALE GENOMIC DNA]</scope>
    <source>
        <strain evidence="7 8">AF060A6</strain>
    </source>
</reference>
<gene>
    <name evidence="7" type="ORF">E1I69_12690</name>
</gene>
<feature type="transmembrane region" description="Helical" evidence="6">
    <location>
        <begin position="199"/>
        <end position="218"/>
    </location>
</feature>
<feature type="transmembrane region" description="Helical" evidence="6">
    <location>
        <begin position="12"/>
        <end position="30"/>
    </location>
</feature>
<feature type="transmembrane region" description="Helical" evidence="6">
    <location>
        <begin position="361"/>
        <end position="381"/>
    </location>
</feature>
<protein>
    <submittedName>
        <fullName evidence="7">Rod shape-determining protein RodA</fullName>
    </submittedName>
</protein>
<dbReference type="PANTHER" id="PTHR30474">
    <property type="entry name" value="CELL CYCLE PROTEIN"/>
    <property type="match status" value="1"/>
</dbReference>
<dbReference type="OrthoDB" id="9768187at2"/>
<proteinExistence type="predicted"/>
<sequence length="391" mass="43829">MNKDNTPQKIDYTLLFILFLMAIVSAIAIQSAQPFLPEKLKNINFAAQQLQWYVIGIVAIIGTMVIDFDRFKMISWYLYGFGMVLLFGLFVEKYIVDIPFASKVKGATSWYNFGFASFQPSELMKIIIIIVLSKIIADHRENYPINTVKDDLLLIGKILLASAPPIGFLVLQPDMGMTMVFMSIIATMILVAGIKWRIIFAGVFSAVFVISLGVFLYFNFPDFFFKYIIEDYQMSRFYGWLAPFATASNEGHQLVRSLLAIGSGQLHGKGFQESEVSIPEGHTDFIFAVVAEQFGFIGTSIIISLFFLLIYRMIHIALESHDPYGSYLCAGVIGMITFQVFQNVGMTVGILPITGLPLPFISYGGSSLATYMIAIGIVLNVRSRTKKFMFD</sequence>